<name>A0A183LQ01_9TREM</name>
<feature type="compositionally biased region" description="Polar residues" evidence="1">
    <location>
        <begin position="98"/>
        <end position="116"/>
    </location>
</feature>
<keyword evidence="3" id="KW-1185">Reference proteome</keyword>
<evidence type="ECO:0000313" key="2">
    <source>
        <dbReference type="EMBL" id="VDO68310.1"/>
    </source>
</evidence>
<sequence length="148" mass="16936">MKTFKSEGKHEIQWTVWMQLGNSDFTDDLAILFHIHQQIQKGKARILKYNTESTNQITLDGKALEEVETFSYLGSIIDKQRGSDTDVKAQMGKGMEASLQSENNCQPRSNTGSSLQTSRQFYCTKLKPGELLKRPIIKEKRNYDQLCT</sequence>
<dbReference type="AlphaFoldDB" id="A0A183LQ01"/>
<dbReference type="EMBL" id="UZAI01002105">
    <property type="protein sequence ID" value="VDO68310.1"/>
    <property type="molecule type" value="Genomic_DNA"/>
</dbReference>
<feature type="region of interest" description="Disordered" evidence="1">
    <location>
        <begin position="96"/>
        <end position="116"/>
    </location>
</feature>
<accession>A0A183LQ01</accession>
<organism evidence="2 3">
    <name type="scientific">Schistosoma margrebowiei</name>
    <dbReference type="NCBI Taxonomy" id="48269"/>
    <lineage>
        <taxon>Eukaryota</taxon>
        <taxon>Metazoa</taxon>
        <taxon>Spiralia</taxon>
        <taxon>Lophotrochozoa</taxon>
        <taxon>Platyhelminthes</taxon>
        <taxon>Trematoda</taxon>
        <taxon>Digenea</taxon>
        <taxon>Strigeidida</taxon>
        <taxon>Schistosomatoidea</taxon>
        <taxon>Schistosomatidae</taxon>
        <taxon>Schistosoma</taxon>
    </lineage>
</organism>
<proteinExistence type="predicted"/>
<evidence type="ECO:0000256" key="1">
    <source>
        <dbReference type="SAM" id="MobiDB-lite"/>
    </source>
</evidence>
<protein>
    <submittedName>
        <fullName evidence="2">Uncharacterized protein</fullName>
    </submittedName>
</protein>
<reference evidence="2 3" key="1">
    <citation type="submission" date="2018-11" db="EMBL/GenBank/DDBJ databases">
        <authorList>
            <consortium name="Pathogen Informatics"/>
        </authorList>
    </citation>
    <scope>NUCLEOTIDE SEQUENCE [LARGE SCALE GENOMIC DNA]</scope>
    <source>
        <strain evidence="2 3">Zambia</strain>
    </source>
</reference>
<gene>
    <name evidence="2" type="ORF">SMRZ_LOCUS5876</name>
</gene>
<dbReference type="Proteomes" id="UP000277204">
    <property type="component" value="Unassembled WGS sequence"/>
</dbReference>
<evidence type="ECO:0000313" key="3">
    <source>
        <dbReference type="Proteomes" id="UP000277204"/>
    </source>
</evidence>